<comment type="similarity">
    <text evidence="1">Belongs to the glycosyltransferase 2 family. WaaE/KdtX subfamily.</text>
</comment>
<name>A0A1H9AUF0_9HYPH</name>
<dbReference type="EMBL" id="FOFG01000001">
    <property type="protein sequence ID" value="SEP80165.1"/>
    <property type="molecule type" value="Genomic_DNA"/>
</dbReference>
<proteinExistence type="inferred from homology"/>
<feature type="domain" description="Glycosyltransferase 2-like" evidence="2">
    <location>
        <begin position="16"/>
        <end position="111"/>
    </location>
</feature>
<dbReference type="OrthoDB" id="9815923at2"/>
<dbReference type="PANTHER" id="PTHR43630">
    <property type="entry name" value="POLY-BETA-1,6-N-ACETYL-D-GLUCOSAMINE SYNTHASE"/>
    <property type="match status" value="1"/>
</dbReference>
<evidence type="ECO:0000313" key="3">
    <source>
        <dbReference type="EMBL" id="SEP80165.1"/>
    </source>
</evidence>
<reference evidence="3 4" key="1">
    <citation type="submission" date="2016-10" db="EMBL/GenBank/DDBJ databases">
        <authorList>
            <person name="de Groot N.N."/>
        </authorList>
    </citation>
    <scope>NUCLEOTIDE SEQUENCE [LARGE SCALE GENOMIC DNA]</scope>
    <source>
        <strain evidence="3 4">A52C2</strain>
    </source>
</reference>
<dbReference type="GO" id="GO:0016740">
    <property type="term" value="F:transferase activity"/>
    <property type="evidence" value="ECO:0007669"/>
    <property type="project" value="UniProtKB-KW"/>
</dbReference>
<dbReference type="RefSeq" id="WP_092494993.1">
    <property type="nucleotide sequence ID" value="NZ_FOFG01000001.1"/>
</dbReference>
<dbReference type="InterPro" id="IPR001173">
    <property type="entry name" value="Glyco_trans_2-like"/>
</dbReference>
<dbReference type="AlphaFoldDB" id="A0A1H9AUF0"/>
<evidence type="ECO:0000313" key="4">
    <source>
        <dbReference type="Proteomes" id="UP000199647"/>
    </source>
</evidence>
<gene>
    <name evidence="3" type="ORF">SAMN05216548_101526</name>
</gene>
<evidence type="ECO:0000259" key="2">
    <source>
        <dbReference type="Pfam" id="PF00535"/>
    </source>
</evidence>
<dbReference type="InterPro" id="IPR029044">
    <property type="entry name" value="Nucleotide-diphossugar_trans"/>
</dbReference>
<keyword evidence="4" id="KW-1185">Reference proteome</keyword>
<evidence type="ECO:0000256" key="1">
    <source>
        <dbReference type="ARBA" id="ARBA00038494"/>
    </source>
</evidence>
<dbReference type="CDD" id="cd02511">
    <property type="entry name" value="Beta4Glucosyltransferase"/>
    <property type="match status" value="1"/>
</dbReference>
<dbReference type="Proteomes" id="UP000199647">
    <property type="component" value="Unassembled WGS sequence"/>
</dbReference>
<keyword evidence="3" id="KW-0808">Transferase</keyword>
<dbReference type="STRING" id="1855383.SAMN05216548_101526"/>
<dbReference type="SUPFAM" id="SSF53448">
    <property type="entry name" value="Nucleotide-diphospho-sugar transferases"/>
    <property type="match status" value="1"/>
</dbReference>
<dbReference type="Gene3D" id="3.90.550.10">
    <property type="entry name" value="Spore Coat Polysaccharide Biosynthesis Protein SpsA, Chain A"/>
    <property type="match status" value="1"/>
</dbReference>
<protein>
    <submittedName>
        <fullName evidence="3">Glycosyltransferase involved in cell wall bisynthesis</fullName>
    </submittedName>
</protein>
<organism evidence="3 4">
    <name type="scientific">Faunimonas pinastri</name>
    <dbReference type="NCBI Taxonomy" id="1855383"/>
    <lineage>
        <taxon>Bacteria</taxon>
        <taxon>Pseudomonadati</taxon>
        <taxon>Pseudomonadota</taxon>
        <taxon>Alphaproteobacteria</taxon>
        <taxon>Hyphomicrobiales</taxon>
        <taxon>Afifellaceae</taxon>
        <taxon>Faunimonas</taxon>
    </lineage>
</organism>
<sequence>MPASPSADPSPVAGLSVFLIAKNEADRIGAVLAAVRGITDDLVVIDSGSTDDTVAVAERFGARVIHNDWVGFGPQKRFGEEQCRHDWLLNLDADEVPSLELLAEIRALFAPGEPQARFFRFRIKHVYPGDTKPRLWADYHNYVRLYDRRVGRFRDSLVYDEVVTGTQPVGQLHQHALHYSIRSFEHMAEKLRAYSTLTLSEKKKKRRFAAARLPLEFPMQFFKYYVLRRHFSGGSKGFRFSLLYAQAKHNRIKAFLHAPRS</sequence>
<dbReference type="PANTHER" id="PTHR43630:SF2">
    <property type="entry name" value="GLYCOSYLTRANSFERASE"/>
    <property type="match status" value="1"/>
</dbReference>
<accession>A0A1H9AUF0</accession>
<dbReference type="Pfam" id="PF00535">
    <property type="entry name" value="Glycos_transf_2"/>
    <property type="match status" value="1"/>
</dbReference>